<evidence type="ECO:0000256" key="6">
    <source>
        <dbReference type="ARBA" id="ARBA00023125"/>
    </source>
</evidence>
<dbReference type="GO" id="GO:0003678">
    <property type="term" value="F:DNA helicase activity"/>
    <property type="evidence" value="ECO:0007669"/>
    <property type="project" value="TreeGrafter"/>
</dbReference>
<keyword evidence="2" id="KW-0227">DNA damage</keyword>
<keyword evidence="3" id="KW-0378">Hydrolase</keyword>
<dbReference type="Gene3D" id="1.10.150.20">
    <property type="entry name" value="5' to 3' exonuclease, C-terminal subdomain"/>
    <property type="match status" value="1"/>
</dbReference>
<evidence type="ECO:0000259" key="8">
    <source>
        <dbReference type="PROSITE" id="PS51192"/>
    </source>
</evidence>
<keyword evidence="1" id="KW-0547">Nucleotide-binding</keyword>
<dbReference type="InterPro" id="IPR001650">
    <property type="entry name" value="Helicase_C-like"/>
</dbReference>
<dbReference type="InterPro" id="IPR047112">
    <property type="entry name" value="RecG/Mfd"/>
</dbReference>
<gene>
    <name evidence="10" type="ORF">UW41_C0006G0008</name>
</gene>
<dbReference type="InterPro" id="IPR012340">
    <property type="entry name" value="NA-bd_OB-fold"/>
</dbReference>
<dbReference type="CDD" id="cd04488">
    <property type="entry name" value="RecG_wedge_OBF"/>
    <property type="match status" value="1"/>
</dbReference>
<evidence type="ECO:0000313" key="11">
    <source>
        <dbReference type="Proteomes" id="UP000034172"/>
    </source>
</evidence>
<dbReference type="Pfam" id="PF17191">
    <property type="entry name" value="RecG_wedge"/>
    <property type="match status" value="1"/>
</dbReference>
<dbReference type="InterPro" id="IPR027417">
    <property type="entry name" value="P-loop_NTPase"/>
</dbReference>
<dbReference type="GO" id="GO:0006281">
    <property type="term" value="P:DNA repair"/>
    <property type="evidence" value="ECO:0007669"/>
    <property type="project" value="UniProtKB-KW"/>
</dbReference>
<dbReference type="SUPFAM" id="SSF50249">
    <property type="entry name" value="Nucleic acid-binding proteins"/>
    <property type="match status" value="1"/>
</dbReference>
<protein>
    <submittedName>
        <fullName evidence="10">ATP-dependent DNA helicase RecG</fullName>
    </submittedName>
</protein>
<keyword evidence="4 10" id="KW-0347">Helicase</keyword>
<proteinExistence type="predicted"/>
<keyword evidence="5" id="KW-0067">ATP-binding</keyword>
<dbReference type="Gene3D" id="3.40.50.300">
    <property type="entry name" value="P-loop containing nucleotide triphosphate hydrolases"/>
    <property type="match status" value="2"/>
</dbReference>
<dbReference type="InterPro" id="IPR033454">
    <property type="entry name" value="RecG_wedge"/>
</dbReference>
<dbReference type="PATRIC" id="fig|1618392.3.peg.329"/>
<evidence type="ECO:0000256" key="1">
    <source>
        <dbReference type="ARBA" id="ARBA00022741"/>
    </source>
</evidence>
<dbReference type="Proteomes" id="UP000034172">
    <property type="component" value="Unassembled WGS sequence"/>
</dbReference>
<organism evidence="10 11">
    <name type="scientific">Candidatus Collierbacteria bacterium GW2011_GWC2_44_18</name>
    <dbReference type="NCBI Taxonomy" id="1618392"/>
    <lineage>
        <taxon>Bacteria</taxon>
        <taxon>Candidatus Collieribacteriota</taxon>
    </lineage>
</organism>
<dbReference type="Gene3D" id="2.40.50.140">
    <property type="entry name" value="Nucleic acid-binding proteins"/>
    <property type="match status" value="1"/>
</dbReference>
<dbReference type="PANTHER" id="PTHR47964:SF1">
    <property type="entry name" value="ATP-DEPENDENT DNA HELICASE HOMOLOG RECG, CHLOROPLASTIC"/>
    <property type="match status" value="1"/>
</dbReference>
<evidence type="ECO:0000256" key="3">
    <source>
        <dbReference type="ARBA" id="ARBA00022801"/>
    </source>
</evidence>
<evidence type="ECO:0000313" key="10">
    <source>
        <dbReference type="EMBL" id="KKT49440.1"/>
    </source>
</evidence>
<sequence length="659" mass="74498">MNPYSPGDSVSSVKGIGPAMEERLHRLQIYTVGDLLRHFPRTYLDFSKQVMIKDLRDKTPSSFLAAVNSSKTFYSVSGKLITQSIAQDSSGKITLTWFNNPYIKRLIKDRATYSIAGKPSFFGKGLTLISPIIEEGDSFTLNTKGLVPVYPQTEGINSRWLRKKIHELLQNIDLHDPVDTATLDENALLPLQLALYRIHFPTENKERWSADKRLAYNEHLRINIQNRLELDEIGHSIPLKITTKIDTQTSKLLPFTITSDQQKTIHHLEKDLKSGEFTHRLIQGETGSGKTAPLFFAANQALASGYSSAVLVPTEILATQHFHTFLKYSLFPKQVNLVTSSSKFSLTSEPTLFIGTHALLNQLPPDLNPPLLFVAIDEQHKFGVTQREILMKRKPLPHIFNLSATPIPRTVALGLLGDIAISNIRHKPNLRMPVKTFVITPTKFKNSPTWLISELEKGNQIFVVCPNISEHFQGVSSVEKMTSEYRRFLPNKFPIWSIHGKLTPEAQQHILFQFKNTPGSVLISTSLIEVGIDIPAANIMVVHSAERFGLAQLHQLRGRVGRGEEQGFCFLVPSNDDETETERLQLLQKYHTGMVLAQKDLRLRGAGQIYGEKQHGYLQTRLKYFWSKKLFLKAKSDALKLIRQNRRKAQEIASGLISW</sequence>
<evidence type="ECO:0000259" key="9">
    <source>
        <dbReference type="PROSITE" id="PS51194"/>
    </source>
</evidence>
<feature type="domain" description="Helicase C-terminal" evidence="9">
    <location>
        <begin position="447"/>
        <end position="602"/>
    </location>
</feature>
<dbReference type="AlphaFoldDB" id="A0A0G1HR74"/>
<keyword evidence="7" id="KW-0234">DNA repair</keyword>
<name>A0A0G1HR74_9BACT</name>
<dbReference type="SMART" id="SM00487">
    <property type="entry name" value="DEXDc"/>
    <property type="match status" value="1"/>
</dbReference>
<dbReference type="SUPFAM" id="SSF52540">
    <property type="entry name" value="P-loop containing nucleoside triphosphate hydrolases"/>
    <property type="match status" value="1"/>
</dbReference>
<keyword evidence="6" id="KW-0238">DNA-binding</keyword>
<dbReference type="GO" id="GO:0003677">
    <property type="term" value="F:DNA binding"/>
    <property type="evidence" value="ECO:0007669"/>
    <property type="project" value="UniProtKB-KW"/>
</dbReference>
<dbReference type="InterPro" id="IPR014001">
    <property type="entry name" value="Helicase_ATP-bd"/>
</dbReference>
<feature type="domain" description="Helicase ATP-binding" evidence="8">
    <location>
        <begin position="271"/>
        <end position="424"/>
    </location>
</feature>
<dbReference type="Pfam" id="PF00271">
    <property type="entry name" value="Helicase_C"/>
    <property type="match status" value="1"/>
</dbReference>
<evidence type="ECO:0000256" key="7">
    <source>
        <dbReference type="ARBA" id="ARBA00023204"/>
    </source>
</evidence>
<dbReference type="InterPro" id="IPR011545">
    <property type="entry name" value="DEAD/DEAH_box_helicase_dom"/>
</dbReference>
<dbReference type="STRING" id="1618392.UW41_C0006G0008"/>
<dbReference type="GO" id="GO:0016787">
    <property type="term" value="F:hydrolase activity"/>
    <property type="evidence" value="ECO:0007669"/>
    <property type="project" value="UniProtKB-KW"/>
</dbReference>
<accession>A0A0G1HR74</accession>
<dbReference type="PANTHER" id="PTHR47964">
    <property type="entry name" value="ATP-DEPENDENT DNA HELICASE HOMOLOG RECG, CHLOROPLASTIC"/>
    <property type="match status" value="1"/>
</dbReference>
<reference evidence="10 11" key="1">
    <citation type="journal article" date="2015" name="Nature">
        <title>rRNA introns, odd ribosomes, and small enigmatic genomes across a large radiation of phyla.</title>
        <authorList>
            <person name="Brown C.T."/>
            <person name="Hug L.A."/>
            <person name="Thomas B.C."/>
            <person name="Sharon I."/>
            <person name="Castelle C.J."/>
            <person name="Singh A."/>
            <person name="Wilkins M.J."/>
            <person name="Williams K.H."/>
            <person name="Banfield J.F."/>
        </authorList>
    </citation>
    <scope>NUCLEOTIDE SEQUENCE [LARGE SCALE GENOMIC DNA]</scope>
</reference>
<dbReference type="GO" id="GO:0005524">
    <property type="term" value="F:ATP binding"/>
    <property type="evidence" value="ECO:0007669"/>
    <property type="project" value="UniProtKB-KW"/>
</dbReference>
<evidence type="ECO:0000256" key="5">
    <source>
        <dbReference type="ARBA" id="ARBA00022840"/>
    </source>
</evidence>
<dbReference type="PROSITE" id="PS51192">
    <property type="entry name" value="HELICASE_ATP_BIND_1"/>
    <property type="match status" value="1"/>
</dbReference>
<dbReference type="Pfam" id="PF00270">
    <property type="entry name" value="DEAD"/>
    <property type="match status" value="1"/>
</dbReference>
<dbReference type="EMBL" id="LCIE01000006">
    <property type="protein sequence ID" value="KKT49440.1"/>
    <property type="molecule type" value="Genomic_DNA"/>
</dbReference>
<dbReference type="SMART" id="SM00490">
    <property type="entry name" value="HELICc"/>
    <property type="match status" value="1"/>
</dbReference>
<comment type="caution">
    <text evidence="10">The sequence shown here is derived from an EMBL/GenBank/DDBJ whole genome shotgun (WGS) entry which is preliminary data.</text>
</comment>
<evidence type="ECO:0000256" key="4">
    <source>
        <dbReference type="ARBA" id="ARBA00022806"/>
    </source>
</evidence>
<dbReference type="PROSITE" id="PS51194">
    <property type="entry name" value="HELICASE_CTER"/>
    <property type="match status" value="1"/>
</dbReference>
<evidence type="ECO:0000256" key="2">
    <source>
        <dbReference type="ARBA" id="ARBA00022763"/>
    </source>
</evidence>